<dbReference type="EMBL" id="PGCJ01000112">
    <property type="protein sequence ID" value="PLW47274.1"/>
    <property type="molecule type" value="Genomic_DNA"/>
</dbReference>
<comment type="caution">
    <text evidence="2">The sequence shown here is derived from an EMBL/GenBank/DDBJ whole genome shotgun (WGS) entry which is preliminary data.</text>
</comment>
<sequence>MSMEDSSCSFTLSTCARGHGSPFLNRVGRPEPDAQVANPPHHGASCRAVTCCFSQQRRTIAGRLGNMIAKIV</sequence>
<proteinExistence type="predicted"/>
<evidence type="ECO:0000256" key="1">
    <source>
        <dbReference type="SAM" id="MobiDB-lite"/>
    </source>
</evidence>
<evidence type="ECO:0000313" key="4">
    <source>
        <dbReference type="Proteomes" id="UP000235388"/>
    </source>
</evidence>
<accession>A0A2N5SG58</accession>
<feature type="region of interest" description="Disordered" evidence="1">
    <location>
        <begin position="17"/>
        <end position="39"/>
    </location>
</feature>
<organism evidence="2 4">
    <name type="scientific">Puccinia coronata f. sp. avenae</name>
    <dbReference type="NCBI Taxonomy" id="200324"/>
    <lineage>
        <taxon>Eukaryota</taxon>
        <taxon>Fungi</taxon>
        <taxon>Dikarya</taxon>
        <taxon>Basidiomycota</taxon>
        <taxon>Pucciniomycotina</taxon>
        <taxon>Pucciniomycetes</taxon>
        <taxon>Pucciniales</taxon>
        <taxon>Pucciniaceae</taxon>
        <taxon>Puccinia</taxon>
    </lineage>
</organism>
<dbReference type="EMBL" id="PGCJ01000989">
    <property type="protein sequence ID" value="PLW12238.1"/>
    <property type="molecule type" value="Genomic_DNA"/>
</dbReference>
<name>A0A2N5SG58_9BASI</name>
<keyword evidence="4" id="KW-1185">Reference proteome</keyword>
<protein>
    <submittedName>
        <fullName evidence="2">Uncharacterized protein</fullName>
    </submittedName>
</protein>
<dbReference type="AlphaFoldDB" id="A0A2N5SG58"/>
<evidence type="ECO:0000313" key="3">
    <source>
        <dbReference type="EMBL" id="PLW47274.1"/>
    </source>
</evidence>
<gene>
    <name evidence="3" type="ORF">PCANC_12416</name>
    <name evidence="2" type="ORF">PCANC_18813</name>
</gene>
<reference evidence="2 4" key="1">
    <citation type="submission" date="2017-11" db="EMBL/GenBank/DDBJ databases">
        <title>De novo assembly and phasing of dikaryotic genomes from two isolates of Puccinia coronata f. sp. avenae, the causal agent of oat crown rust.</title>
        <authorList>
            <person name="Miller M.E."/>
            <person name="Zhang Y."/>
            <person name="Omidvar V."/>
            <person name="Sperschneider J."/>
            <person name="Schwessinger B."/>
            <person name="Raley C."/>
            <person name="Palmer J.M."/>
            <person name="Garnica D."/>
            <person name="Upadhyaya N."/>
            <person name="Rathjen J."/>
            <person name="Taylor J.M."/>
            <person name="Park R.F."/>
            <person name="Dodds P.N."/>
            <person name="Hirsch C.D."/>
            <person name="Kianian S.F."/>
            <person name="Figueroa M."/>
        </authorList>
    </citation>
    <scope>NUCLEOTIDE SEQUENCE [LARGE SCALE GENOMIC DNA]</scope>
    <source>
        <strain evidence="2">12NC29</strain>
    </source>
</reference>
<evidence type="ECO:0000313" key="2">
    <source>
        <dbReference type="EMBL" id="PLW12238.1"/>
    </source>
</evidence>
<dbReference type="Proteomes" id="UP000235388">
    <property type="component" value="Unassembled WGS sequence"/>
</dbReference>